<dbReference type="Proteomes" id="UP001163823">
    <property type="component" value="Chromosome 14"/>
</dbReference>
<proteinExistence type="predicted"/>
<dbReference type="PROSITE" id="PS51257">
    <property type="entry name" value="PROKAR_LIPOPROTEIN"/>
    <property type="match status" value="1"/>
</dbReference>
<accession>A0AAD7KQQ0</accession>
<evidence type="ECO:0000313" key="1">
    <source>
        <dbReference type="EMBL" id="KAJ7943952.1"/>
    </source>
</evidence>
<comment type="caution">
    <text evidence="1">The sequence shown here is derived from an EMBL/GenBank/DDBJ whole genome shotgun (WGS) entry which is preliminary data.</text>
</comment>
<evidence type="ECO:0000313" key="2">
    <source>
        <dbReference type="Proteomes" id="UP001163823"/>
    </source>
</evidence>
<protein>
    <submittedName>
        <fullName evidence="1">Uncharacterized protein</fullName>
    </submittedName>
</protein>
<keyword evidence="2" id="KW-1185">Reference proteome</keyword>
<reference evidence="1" key="1">
    <citation type="journal article" date="2023" name="Science">
        <title>Elucidation of the pathway for biosynthesis of saponin adjuvants from the soapbark tree.</title>
        <authorList>
            <person name="Reed J."/>
            <person name="Orme A."/>
            <person name="El-Demerdash A."/>
            <person name="Owen C."/>
            <person name="Martin L.B.B."/>
            <person name="Misra R.C."/>
            <person name="Kikuchi S."/>
            <person name="Rejzek M."/>
            <person name="Martin A.C."/>
            <person name="Harkess A."/>
            <person name="Leebens-Mack J."/>
            <person name="Louveau T."/>
            <person name="Stephenson M.J."/>
            <person name="Osbourn A."/>
        </authorList>
    </citation>
    <scope>NUCLEOTIDE SEQUENCE</scope>
    <source>
        <strain evidence="1">S10</strain>
    </source>
</reference>
<dbReference type="KEGG" id="qsa:O6P43_033428"/>
<dbReference type="EMBL" id="JARAOO010000014">
    <property type="protein sequence ID" value="KAJ7943952.1"/>
    <property type="molecule type" value="Genomic_DNA"/>
</dbReference>
<dbReference type="AlphaFoldDB" id="A0AAD7KQQ0"/>
<sequence length="84" mass="9800">MADLLPRRRRQWKFQTSCFIQFLAACPTLDEIPKLAVYLKLPTNHTGSLPKLAESLKHRLKGLNRRLQTSNPFSSFTHKHTKRL</sequence>
<organism evidence="1 2">
    <name type="scientific">Quillaja saponaria</name>
    <name type="common">Soap bark tree</name>
    <dbReference type="NCBI Taxonomy" id="32244"/>
    <lineage>
        <taxon>Eukaryota</taxon>
        <taxon>Viridiplantae</taxon>
        <taxon>Streptophyta</taxon>
        <taxon>Embryophyta</taxon>
        <taxon>Tracheophyta</taxon>
        <taxon>Spermatophyta</taxon>
        <taxon>Magnoliopsida</taxon>
        <taxon>eudicotyledons</taxon>
        <taxon>Gunneridae</taxon>
        <taxon>Pentapetalae</taxon>
        <taxon>rosids</taxon>
        <taxon>fabids</taxon>
        <taxon>Fabales</taxon>
        <taxon>Quillajaceae</taxon>
        <taxon>Quillaja</taxon>
    </lineage>
</organism>
<name>A0AAD7KQQ0_QUISA</name>
<gene>
    <name evidence="1" type="ORF">O6P43_033428</name>
</gene>